<dbReference type="NCBIfam" id="TIGR03426">
    <property type="entry name" value="shape_MreD"/>
    <property type="match status" value="1"/>
</dbReference>
<keyword evidence="6 8" id="KW-1133">Transmembrane helix</keyword>
<evidence type="ECO:0000256" key="1">
    <source>
        <dbReference type="ARBA" id="ARBA00004651"/>
    </source>
</evidence>
<feature type="transmembrane region" description="Helical" evidence="8">
    <location>
        <begin position="113"/>
        <end position="132"/>
    </location>
</feature>
<keyword evidence="5" id="KW-0133">Cell shape</keyword>
<gene>
    <name evidence="9" type="primary">mreD</name>
    <name evidence="9" type="ORF">HPS56_06380</name>
</gene>
<comment type="caution">
    <text evidence="9">The sequence shown here is derived from an EMBL/GenBank/DDBJ whole genome shotgun (WGS) entry which is preliminary data.</text>
</comment>
<evidence type="ECO:0000313" key="9">
    <source>
        <dbReference type="EMBL" id="NPD91981.1"/>
    </source>
</evidence>
<proteinExistence type="inferred from homology"/>
<comment type="similarity">
    <text evidence="2">Belongs to the MreD family.</text>
</comment>
<feature type="transmembrane region" description="Helical" evidence="8">
    <location>
        <begin position="73"/>
        <end position="93"/>
    </location>
</feature>
<name>A0ABX2ALB1_9BACT</name>
<keyword evidence="3" id="KW-1003">Cell membrane</keyword>
<evidence type="ECO:0000313" key="10">
    <source>
        <dbReference type="Proteomes" id="UP000714420"/>
    </source>
</evidence>
<dbReference type="Proteomes" id="UP000714420">
    <property type="component" value="Unassembled WGS sequence"/>
</dbReference>
<evidence type="ECO:0000256" key="3">
    <source>
        <dbReference type="ARBA" id="ARBA00022475"/>
    </source>
</evidence>
<feature type="transmembrane region" description="Helical" evidence="8">
    <location>
        <begin position="144"/>
        <end position="163"/>
    </location>
</feature>
<keyword evidence="4 8" id="KW-0812">Transmembrane</keyword>
<evidence type="ECO:0000256" key="2">
    <source>
        <dbReference type="ARBA" id="ARBA00007776"/>
    </source>
</evidence>
<evidence type="ECO:0000256" key="5">
    <source>
        <dbReference type="ARBA" id="ARBA00022960"/>
    </source>
</evidence>
<reference evidence="9 10" key="1">
    <citation type="submission" date="2020-05" db="EMBL/GenBank/DDBJ databases">
        <title>Distinct polysaccharide utilization as determinants for interspecies competition between intestinal Prevotella spp.</title>
        <authorList>
            <person name="Galvez E.J.C."/>
            <person name="Iljazovic A."/>
            <person name="Strowig T."/>
        </authorList>
    </citation>
    <scope>NUCLEOTIDE SEQUENCE [LARGE SCALE GENOMIC DNA]</scope>
    <source>
        <strain evidence="9 10">PMUR</strain>
    </source>
</reference>
<sequence>MITEFMKKLTLFCILCLTQVLVLNNIHLFNCATPLLYVFFILTMPYNYPKWGILLWSFTLGITTDTFTNTPGVAAASLTVIGAIQPYLLTLFIQRDERNEQTSVIPAMNTIGAMKYTFYTIIMVLVYTIIYFTLETLCFFNWQHWLECILGSTVITTTLILTLESLRKK</sequence>
<keyword evidence="10" id="KW-1185">Reference proteome</keyword>
<keyword evidence="7 8" id="KW-0472">Membrane</keyword>
<organism evidence="9 10">
    <name type="scientific">Xylanibacter muris</name>
    <dbReference type="NCBI Taxonomy" id="2736290"/>
    <lineage>
        <taxon>Bacteria</taxon>
        <taxon>Pseudomonadati</taxon>
        <taxon>Bacteroidota</taxon>
        <taxon>Bacteroidia</taxon>
        <taxon>Bacteroidales</taxon>
        <taxon>Prevotellaceae</taxon>
        <taxon>Xylanibacter</taxon>
    </lineage>
</organism>
<evidence type="ECO:0000256" key="7">
    <source>
        <dbReference type="ARBA" id="ARBA00023136"/>
    </source>
</evidence>
<comment type="subcellular location">
    <subcellularLocation>
        <location evidence="1">Cell membrane</location>
        <topology evidence="1">Multi-pass membrane protein</topology>
    </subcellularLocation>
</comment>
<evidence type="ECO:0000256" key="4">
    <source>
        <dbReference type="ARBA" id="ARBA00022692"/>
    </source>
</evidence>
<accession>A0ABX2ALB1</accession>
<evidence type="ECO:0000256" key="8">
    <source>
        <dbReference type="SAM" id="Phobius"/>
    </source>
</evidence>
<protein>
    <submittedName>
        <fullName evidence="9">Rod shape-determining protein MreD</fullName>
    </submittedName>
</protein>
<dbReference type="EMBL" id="JABKKF010000004">
    <property type="protein sequence ID" value="NPD91981.1"/>
    <property type="molecule type" value="Genomic_DNA"/>
</dbReference>
<evidence type="ECO:0000256" key="6">
    <source>
        <dbReference type="ARBA" id="ARBA00022989"/>
    </source>
</evidence>
<dbReference type="InterPro" id="IPR007227">
    <property type="entry name" value="Cell_shape_determining_MreD"/>
</dbReference>